<feature type="region of interest" description="Disordered" evidence="1">
    <location>
        <begin position="54"/>
        <end position="80"/>
    </location>
</feature>
<evidence type="ECO:0000256" key="1">
    <source>
        <dbReference type="SAM" id="MobiDB-lite"/>
    </source>
</evidence>
<sequence>MRTIGVALWLYALALAFGWAIGYGAGATGGAGVTGPAAIVLSETDRIGVEGAGGSANADFGDGNRPGDEPSAGVPAEPNRSFVGGSDPARPAYGPAIAEALLVVLLGSAWFGPAALLLYAAVWGRAVGLRTAGFDAHAFGDWALRSLPADAAVAAGLFWLFVRSIRLQAAFFADRRFGGASRGVLEALKAYALAGAGTVGFFGLAAWLAARLGG</sequence>
<dbReference type="EMBL" id="PEBV01000011">
    <property type="protein sequence ID" value="PTQ53713.1"/>
    <property type="molecule type" value="Genomic_DNA"/>
</dbReference>
<comment type="caution">
    <text evidence="3">The sequence shown here is derived from an EMBL/GenBank/DDBJ whole genome shotgun (WGS) entry which is preliminary data.</text>
</comment>
<feature type="transmembrane region" description="Helical" evidence="2">
    <location>
        <begin position="100"/>
        <end position="122"/>
    </location>
</feature>
<protein>
    <submittedName>
        <fullName evidence="3">Uncharacterized protein</fullName>
    </submittedName>
</protein>
<accession>A0A2T5GBZ3</accession>
<reference evidence="3 4" key="1">
    <citation type="submission" date="2017-08" db="EMBL/GenBank/DDBJ databases">
        <title>Burning lignite coal seam in the remote Altai Mountains harbors a hydrogen-driven thermophilic microbial community.</title>
        <authorList>
            <person name="Kadnikov V.V."/>
            <person name="Mardanov A.V."/>
            <person name="Ivasenko D."/>
            <person name="Beletsky A.V."/>
            <person name="Karnachuk O.V."/>
            <person name="Ravin N.V."/>
        </authorList>
    </citation>
    <scope>NUCLEOTIDE SEQUENCE [LARGE SCALE GENOMIC DNA]</scope>
    <source>
        <strain evidence="3">AL33</strain>
    </source>
</reference>
<evidence type="ECO:0000313" key="4">
    <source>
        <dbReference type="Proteomes" id="UP000244180"/>
    </source>
</evidence>
<keyword evidence="2" id="KW-1133">Transmembrane helix</keyword>
<gene>
    <name evidence="3" type="ORF">HSCHL_1481</name>
</gene>
<keyword evidence="2" id="KW-0812">Transmembrane</keyword>
<dbReference type="Proteomes" id="UP000244180">
    <property type="component" value="Unassembled WGS sequence"/>
</dbReference>
<name>A0A2T5GBZ3_HYDSH</name>
<keyword evidence="2" id="KW-0472">Membrane</keyword>
<dbReference type="RefSeq" id="WP_220676895.1">
    <property type="nucleotide sequence ID" value="NZ_PEBV01000011.1"/>
</dbReference>
<dbReference type="AlphaFoldDB" id="A0A2T5GBZ3"/>
<evidence type="ECO:0000313" key="3">
    <source>
        <dbReference type="EMBL" id="PTQ53713.1"/>
    </source>
</evidence>
<feature type="transmembrane region" description="Helical" evidence="2">
    <location>
        <begin position="190"/>
        <end position="210"/>
    </location>
</feature>
<organism evidence="3 4">
    <name type="scientific">Hydrogenibacillus schlegelii</name>
    <name type="common">Bacillus schlegelii</name>
    <dbReference type="NCBI Taxonomy" id="1484"/>
    <lineage>
        <taxon>Bacteria</taxon>
        <taxon>Bacillati</taxon>
        <taxon>Bacillota</taxon>
        <taxon>Bacilli</taxon>
        <taxon>Bacillales</taxon>
        <taxon>Bacillales Family X. Incertae Sedis</taxon>
        <taxon>Hydrogenibacillus</taxon>
    </lineage>
</organism>
<proteinExistence type="predicted"/>
<evidence type="ECO:0000256" key="2">
    <source>
        <dbReference type="SAM" id="Phobius"/>
    </source>
</evidence>